<gene>
    <name evidence="2" type="ORF">OM074_09575</name>
</gene>
<protein>
    <submittedName>
        <fullName evidence="2">Uncharacterized protein</fullName>
    </submittedName>
</protein>
<sequence length="142" mass="16442">MTIIISSSFTAIYKFIVPLIPILLALVLNSVIEENSRGMIVFFLIITVIQYIQLGKIKKVSYDEKYLFVSNFIKKYRYNLEDITSVYRTFFDSYIISIKTDDEIVKVKFSPSFSDRILKIGGNRKTINEFKEKIRMAVANSG</sequence>
<dbReference type="RefSeq" id="WP_301199243.1">
    <property type="nucleotide sequence ID" value="NZ_JAPDPI010000017.1"/>
</dbReference>
<evidence type="ECO:0000256" key="1">
    <source>
        <dbReference type="SAM" id="Phobius"/>
    </source>
</evidence>
<keyword evidence="1" id="KW-1133">Transmembrane helix</keyword>
<reference evidence="2" key="1">
    <citation type="submission" date="2022-10" db="EMBL/GenBank/DDBJ databases">
        <authorList>
            <person name="Yu W.X."/>
        </authorList>
    </citation>
    <scope>NUCLEOTIDE SEQUENCE</scope>
    <source>
        <strain evidence="2">D04</strain>
    </source>
</reference>
<dbReference type="EMBL" id="JAPDPI010000017">
    <property type="protein sequence ID" value="MCW3805878.1"/>
    <property type="molecule type" value="Genomic_DNA"/>
</dbReference>
<comment type="caution">
    <text evidence="2">The sequence shown here is derived from an EMBL/GenBank/DDBJ whole genome shotgun (WGS) entry which is preliminary data.</text>
</comment>
<keyword evidence="1" id="KW-0812">Transmembrane</keyword>
<feature type="transmembrane region" description="Helical" evidence="1">
    <location>
        <begin position="12"/>
        <end position="32"/>
    </location>
</feature>
<organism evidence="2 3">
    <name type="scientific">Plebeiibacterium marinum</name>
    <dbReference type="NCBI Taxonomy" id="2992111"/>
    <lineage>
        <taxon>Bacteria</taxon>
        <taxon>Pseudomonadati</taxon>
        <taxon>Bacteroidota</taxon>
        <taxon>Bacteroidia</taxon>
        <taxon>Marinilabiliales</taxon>
        <taxon>Marinilabiliaceae</taxon>
        <taxon>Plebeiibacterium</taxon>
    </lineage>
</organism>
<evidence type="ECO:0000313" key="3">
    <source>
        <dbReference type="Proteomes" id="UP001207408"/>
    </source>
</evidence>
<evidence type="ECO:0000313" key="2">
    <source>
        <dbReference type="EMBL" id="MCW3805878.1"/>
    </source>
</evidence>
<dbReference type="AlphaFoldDB" id="A0AAE3MDD6"/>
<keyword evidence="1" id="KW-0472">Membrane</keyword>
<name>A0AAE3MDD6_9BACT</name>
<feature type="transmembrane region" description="Helical" evidence="1">
    <location>
        <begin position="38"/>
        <end position="55"/>
    </location>
</feature>
<dbReference type="Proteomes" id="UP001207408">
    <property type="component" value="Unassembled WGS sequence"/>
</dbReference>
<keyword evidence="3" id="KW-1185">Reference proteome</keyword>
<proteinExistence type="predicted"/>
<accession>A0AAE3MDD6</accession>